<evidence type="ECO:0000256" key="1">
    <source>
        <dbReference type="ARBA" id="ARBA00004613"/>
    </source>
</evidence>
<keyword evidence="4" id="KW-0349">Heme</keyword>
<evidence type="ECO:0000313" key="10">
    <source>
        <dbReference type="RefSeq" id="XP_015600665.1"/>
    </source>
</evidence>
<keyword evidence="9" id="KW-1185">Reference proteome</keyword>
<dbReference type="PANTHER" id="PTHR11475:SF125">
    <property type="entry name" value="GH11385P"/>
    <property type="match status" value="1"/>
</dbReference>
<evidence type="ECO:0000256" key="7">
    <source>
        <dbReference type="ARBA" id="ARBA00023004"/>
    </source>
</evidence>
<evidence type="ECO:0000313" key="9">
    <source>
        <dbReference type="Proteomes" id="UP000694920"/>
    </source>
</evidence>
<evidence type="ECO:0000256" key="3">
    <source>
        <dbReference type="ARBA" id="ARBA00022559"/>
    </source>
</evidence>
<keyword evidence="6" id="KW-0560">Oxidoreductase</keyword>
<keyword evidence="8" id="KW-0472">Membrane</keyword>
<comment type="subcellular location">
    <subcellularLocation>
        <location evidence="1">Secreted</location>
    </subcellularLocation>
</comment>
<reference evidence="10" key="1">
    <citation type="submission" date="2025-08" db="UniProtKB">
        <authorList>
            <consortium name="RefSeq"/>
        </authorList>
    </citation>
    <scope>IDENTIFICATION</scope>
</reference>
<dbReference type="GO" id="GO:0005576">
    <property type="term" value="C:extracellular region"/>
    <property type="evidence" value="ECO:0007669"/>
    <property type="project" value="UniProtKB-SubCell"/>
</dbReference>
<evidence type="ECO:0000256" key="4">
    <source>
        <dbReference type="ARBA" id="ARBA00022617"/>
    </source>
</evidence>
<dbReference type="InterPro" id="IPR010255">
    <property type="entry name" value="Haem_peroxidase_sf"/>
</dbReference>
<dbReference type="PRINTS" id="PR00457">
    <property type="entry name" value="ANPEROXIDASE"/>
</dbReference>
<dbReference type="GeneID" id="107270297"/>
<dbReference type="Proteomes" id="UP000694920">
    <property type="component" value="Unplaced"/>
</dbReference>
<dbReference type="GO" id="GO:0022412">
    <property type="term" value="P:cellular process involved in reproduction in multicellular organism"/>
    <property type="evidence" value="ECO:0007669"/>
    <property type="project" value="UniProtKB-ARBA"/>
</dbReference>
<dbReference type="AlphaFoldDB" id="A0AAJ7FNK6"/>
<dbReference type="GO" id="GO:0004601">
    <property type="term" value="F:peroxidase activity"/>
    <property type="evidence" value="ECO:0007669"/>
    <property type="project" value="UniProtKB-KW"/>
</dbReference>
<accession>A0AAJ7FNK6</accession>
<protein>
    <submittedName>
        <fullName evidence="10">Peroxidase isoform X1</fullName>
    </submittedName>
</protein>
<proteinExistence type="predicted"/>
<dbReference type="Gene3D" id="1.10.640.10">
    <property type="entry name" value="Haem peroxidase domain superfamily, animal type"/>
    <property type="match status" value="1"/>
</dbReference>
<gene>
    <name evidence="10" type="primary">LOC107270297</name>
</gene>
<keyword evidence="5" id="KW-0732">Signal</keyword>
<dbReference type="Pfam" id="PF03098">
    <property type="entry name" value="An_peroxidase"/>
    <property type="match status" value="1"/>
</dbReference>
<organism evidence="9 10">
    <name type="scientific">Cephus cinctus</name>
    <name type="common">Wheat stem sawfly</name>
    <dbReference type="NCBI Taxonomy" id="211228"/>
    <lineage>
        <taxon>Eukaryota</taxon>
        <taxon>Metazoa</taxon>
        <taxon>Ecdysozoa</taxon>
        <taxon>Arthropoda</taxon>
        <taxon>Hexapoda</taxon>
        <taxon>Insecta</taxon>
        <taxon>Pterygota</taxon>
        <taxon>Neoptera</taxon>
        <taxon>Endopterygota</taxon>
        <taxon>Hymenoptera</taxon>
        <taxon>Cephoidea</taxon>
        <taxon>Cephidae</taxon>
        <taxon>Cephus</taxon>
    </lineage>
</organism>
<evidence type="ECO:0000256" key="5">
    <source>
        <dbReference type="ARBA" id="ARBA00022729"/>
    </source>
</evidence>
<dbReference type="PANTHER" id="PTHR11475">
    <property type="entry name" value="OXIDASE/PEROXIDASE"/>
    <property type="match status" value="1"/>
</dbReference>
<evidence type="ECO:0000256" key="6">
    <source>
        <dbReference type="ARBA" id="ARBA00023002"/>
    </source>
</evidence>
<dbReference type="SUPFAM" id="SSF48113">
    <property type="entry name" value="Heme-dependent peroxidases"/>
    <property type="match status" value="1"/>
</dbReference>
<dbReference type="GO" id="GO:0020037">
    <property type="term" value="F:heme binding"/>
    <property type="evidence" value="ECO:0007669"/>
    <property type="project" value="InterPro"/>
</dbReference>
<dbReference type="InterPro" id="IPR019791">
    <property type="entry name" value="Haem_peroxidase_animal"/>
</dbReference>
<dbReference type="KEGG" id="ccin:107270297"/>
<dbReference type="RefSeq" id="XP_015600665.1">
    <property type="nucleotide sequence ID" value="XM_015745179.2"/>
</dbReference>
<name>A0AAJ7FNK6_CEPCN</name>
<dbReference type="CDD" id="cd09823">
    <property type="entry name" value="peroxinectin_like"/>
    <property type="match status" value="1"/>
</dbReference>
<dbReference type="InterPro" id="IPR037120">
    <property type="entry name" value="Haem_peroxidase_sf_animal"/>
</dbReference>
<feature type="transmembrane region" description="Helical" evidence="8">
    <location>
        <begin position="26"/>
        <end position="46"/>
    </location>
</feature>
<keyword evidence="7" id="KW-0408">Iron</keyword>
<dbReference type="PROSITE" id="PS50292">
    <property type="entry name" value="PEROXIDASE_3"/>
    <property type="match status" value="1"/>
</dbReference>
<evidence type="ECO:0000256" key="2">
    <source>
        <dbReference type="ARBA" id="ARBA00022525"/>
    </source>
</evidence>
<keyword evidence="8" id="KW-1133">Transmembrane helix</keyword>
<keyword evidence="8" id="KW-0812">Transmembrane</keyword>
<sequence>MILVTPDNNNRWVYTMHGLEKPMDHISAGGVMAGSVATLAVLWISLQTMGFLGQTGSITASKIPISIQTYLATYTGLFAGLPSTDYRHELVIDTAGFNKRRLPHIHEKALNASVNFAQTLVNRMSRLEANIANAGIGFSEKSPSYGQYVHSYPSDDALEYGTDAVIAMTASSYLAQHHCQRFGISNDECARLVSTLKLHGTPLGPSCLADQFADCNADAKYRSIDGSCNNLENPRLGSALTAYTRVLFPQYSDGIKELRRAERKRKLLPSGRAVSLSLSVAHDVIDISKTLAVMQWSEFIAHDLAHTPMRKMLSNREPISCCHENGGMLSPRHIHPDCAPISIAEDDPVYGKHSVRCMNYVRSMPIIRPDCTFGPAEQINQVSHFLDGSTVYGSTLKKSRELRSFQGGRLRVDIRNGNTYLPTADSEPSSLCHSKEGCYMAGDARVNAQPQLAVMHTIWHREHNRVARKLAQINPLWNDEILYQEARRIVVAEIQHITYREWLPVLLGRSYARNAGLSTGKSYSRNYNSYDDPAVSNEVATAALRFFNSLKQGKLSMPDETRQFNNSLQLSDYFYNPRIIESDDVFDGLLRGLATQTCQKMDTNLISDITYKLYKTDGEWGLDTISLDIQRGRDHGLPGYNHYRKYCGLPEAKTFDDFLDYIPLEMVRKLRTLYNHPNDIDLVIGGMAERSEDDGILGPTLQCLLTEQFVRTRRSDRFFYDSVTQPHPFTPEQLAELRNVTLARLFCDNGDNIARMQPNAFMKPQLGNELTSCHNVEAIPSVDLFAWAEKAKAYR</sequence>
<keyword evidence="4" id="KW-0479">Metal-binding</keyword>
<dbReference type="GO" id="GO:0006979">
    <property type="term" value="P:response to oxidative stress"/>
    <property type="evidence" value="ECO:0007669"/>
    <property type="project" value="InterPro"/>
</dbReference>
<dbReference type="FunFam" id="1.10.640.10:FF:000003">
    <property type="entry name" value="chorion peroxidase"/>
    <property type="match status" value="1"/>
</dbReference>
<keyword evidence="2" id="KW-0964">Secreted</keyword>
<evidence type="ECO:0000256" key="8">
    <source>
        <dbReference type="SAM" id="Phobius"/>
    </source>
</evidence>
<keyword evidence="3 10" id="KW-0575">Peroxidase</keyword>